<feature type="chain" id="PRO_5039075850" description="Lipoprotein" evidence="2">
    <location>
        <begin position="22"/>
        <end position="210"/>
    </location>
</feature>
<evidence type="ECO:0000256" key="2">
    <source>
        <dbReference type="SAM" id="SignalP"/>
    </source>
</evidence>
<feature type="signal peptide" evidence="2">
    <location>
        <begin position="1"/>
        <end position="21"/>
    </location>
</feature>
<evidence type="ECO:0008006" key="5">
    <source>
        <dbReference type="Google" id="ProtNLM"/>
    </source>
</evidence>
<dbReference type="PROSITE" id="PS51257">
    <property type="entry name" value="PROKAR_LIPOPROTEIN"/>
    <property type="match status" value="1"/>
</dbReference>
<proteinExistence type="predicted"/>
<accession>A0A1I3YDS3</accession>
<evidence type="ECO:0000256" key="1">
    <source>
        <dbReference type="SAM" id="MobiDB-lite"/>
    </source>
</evidence>
<gene>
    <name evidence="3" type="ORF">SAMN05421835_117124</name>
</gene>
<dbReference type="EMBL" id="FORP01000017">
    <property type="protein sequence ID" value="SFK29965.1"/>
    <property type="molecule type" value="Genomic_DNA"/>
</dbReference>
<feature type="region of interest" description="Disordered" evidence="1">
    <location>
        <begin position="27"/>
        <end position="69"/>
    </location>
</feature>
<evidence type="ECO:0000313" key="3">
    <source>
        <dbReference type="EMBL" id="SFK29965.1"/>
    </source>
</evidence>
<evidence type="ECO:0000313" key="4">
    <source>
        <dbReference type="Proteomes" id="UP000199025"/>
    </source>
</evidence>
<dbReference type="RefSeq" id="WP_091512315.1">
    <property type="nucleotide sequence ID" value="NZ_CBDQZW010000013.1"/>
</dbReference>
<dbReference type="OrthoDB" id="3874174at2"/>
<dbReference type="STRING" id="115433.SAMN05421835_117124"/>
<feature type="compositionally biased region" description="Low complexity" evidence="1">
    <location>
        <begin position="31"/>
        <end position="67"/>
    </location>
</feature>
<dbReference type="AlphaFoldDB" id="A0A1I3YDS3"/>
<sequence>MKHVRSALLAAAVLAPVLLTACGSDDEPTVAAPAPSTTAESTASSAPSSSAASSAPASAGETTAPGTELKVGQRAVVPFEYGTSKKGTIAITVTAIERGENADLAKFGDRAKGIVPFYVRATVENVDGSDLSYSSLRLRGVGPDGRSTGVIITGDTDRCESESADKDFKTAGAKYDTCVLTAAREGGSVAGAEFDAGGDAYSDDPVVWKG</sequence>
<name>A0A1I3YDS3_9PSEU</name>
<keyword evidence="4" id="KW-1185">Reference proteome</keyword>
<dbReference type="Proteomes" id="UP000199025">
    <property type="component" value="Unassembled WGS sequence"/>
</dbReference>
<protein>
    <recommendedName>
        <fullName evidence="5">Lipoprotein</fullName>
    </recommendedName>
</protein>
<reference evidence="3 4" key="1">
    <citation type="submission" date="2016-10" db="EMBL/GenBank/DDBJ databases">
        <authorList>
            <person name="de Groot N.N."/>
        </authorList>
    </citation>
    <scope>NUCLEOTIDE SEQUENCE [LARGE SCALE GENOMIC DNA]</scope>
    <source>
        <strain evidence="3 4">DSM 44468</strain>
    </source>
</reference>
<organism evidence="3 4">
    <name type="scientific">Amycolatopsis sacchari</name>
    <dbReference type="NCBI Taxonomy" id="115433"/>
    <lineage>
        <taxon>Bacteria</taxon>
        <taxon>Bacillati</taxon>
        <taxon>Actinomycetota</taxon>
        <taxon>Actinomycetes</taxon>
        <taxon>Pseudonocardiales</taxon>
        <taxon>Pseudonocardiaceae</taxon>
        <taxon>Amycolatopsis</taxon>
    </lineage>
</organism>
<keyword evidence="2" id="KW-0732">Signal</keyword>